<name>A0A9P8RJU4_9PEZI</name>
<evidence type="ECO:0000313" key="2">
    <source>
        <dbReference type="Proteomes" id="UP000758603"/>
    </source>
</evidence>
<dbReference type="EMBL" id="JAGPXC010000008">
    <property type="protein sequence ID" value="KAH6647375.1"/>
    <property type="molecule type" value="Genomic_DNA"/>
</dbReference>
<proteinExistence type="predicted"/>
<organism evidence="1 2">
    <name type="scientific">Truncatella angustata</name>
    <dbReference type="NCBI Taxonomy" id="152316"/>
    <lineage>
        <taxon>Eukaryota</taxon>
        <taxon>Fungi</taxon>
        <taxon>Dikarya</taxon>
        <taxon>Ascomycota</taxon>
        <taxon>Pezizomycotina</taxon>
        <taxon>Sordariomycetes</taxon>
        <taxon>Xylariomycetidae</taxon>
        <taxon>Amphisphaeriales</taxon>
        <taxon>Sporocadaceae</taxon>
        <taxon>Truncatella</taxon>
    </lineage>
</organism>
<dbReference type="Proteomes" id="UP000758603">
    <property type="component" value="Unassembled WGS sequence"/>
</dbReference>
<protein>
    <submittedName>
        <fullName evidence="1">Uncharacterized protein</fullName>
    </submittedName>
</protein>
<dbReference type="GeneID" id="70132514"/>
<comment type="caution">
    <text evidence="1">The sequence shown here is derived from an EMBL/GenBank/DDBJ whole genome shotgun (WGS) entry which is preliminary data.</text>
</comment>
<reference evidence="1" key="1">
    <citation type="journal article" date="2021" name="Nat. Commun.">
        <title>Genetic determinants of endophytism in the Arabidopsis root mycobiome.</title>
        <authorList>
            <person name="Mesny F."/>
            <person name="Miyauchi S."/>
            <person name="Thiergart T."/>
            <person name="Pickel B."/>
            <person name="Atanasova L."/>
            <person name="Karlsson M."/>
            <person name="Huettel B."/>
            <person name="Barry K.W."/>
            <person name="Haridas S."/>
            <person name="Chen C."/>
            <person name="Bauer D."/>
            <person name="Andreopoulos W."/>
            <person name="Pangilinan J."/>
            <person name="LaButti K."/>
            <person name="Riley R."/>
            <person name="Lipzen A."/>
            <person name="Clum A."/>
            <person name="Drula E."/>
            <person name="Henrissat B."/>
            <person name="Kohler A."/>
            <person name="Grigoriev I.V."/>
            <person name="Martin F.M."/>
            <person name="Hacquard S."/>
        </authorList>
    </citation>
    <scope>NUCLEOTIDE SEQUENCE</scope>
    <source>
        <strain evidence="1">MPI-SDFR-AT-0073</strain>
    </source>
</reference>
<dbReference type="AlphaFoldDB" id="A0A9P8RJU4"/>
<dbReference type="RefSeq" id="XP_045953887.1">
    <property type="nucleotide sequence ID" value="XM_046103622.1"/>
</dbReference>
<sequence length="63" mass="6749">MKLYAVATGLKALSRVSCACPAGCGRERNSHHTNLGVFPGPFGSILQWFQFPVGPVAYVVELV</sequence>
<gene>
    <name evidence="1" type="ORF">BKA67DRAFT_577262</name>
</gene>
<keyword evidence="2" id="KW-1185">Reference proteome</keyword>
<evidence type="ECO:0000313" key="1">
    <source>
        <dbReference type="EMBL" id="KAH6647375.1"/>
    </source>
</evidence>
<accession>A0A9P8RJU4</accession>